<evidence type="ECO:0000256" key="3">
    <source>
        <dbReference type="PIRSR" id="PIRSR000097-2"/>
    </source>
</evidence>
<dbReference type="InterPro" id="IPR018170">
    <property type="entry name" value="Aldo/ket_reductase_CS"/>
</dbReference>
<keyword evidence="1" id="KW-0560">Oxidoreductase</keyword>
<feature type="binding site" evidence="3">
    <location>
        <position position="116"/>
    </location>
    <ligand>
        <name>substrate</name>
    </ligand>
</feature>
<dbReference type="PROSITE" id="PS00063">
    <property type="entry name" value="ALDOKETO_REDUCTASE_3"/>
    <property type="match status" value="1"/>
</dbReference>
<name>A0A5P8N8Q8_9ASCO</name>
<dbReference type="PANTHER" id="PTHR43827">
    <property type="entry name" value="2,5-DIKETO-D-GLUCONIC ACID REDUCTASE"/>
    <property type="match status" value="1"/>
</dbReference>
<evidence type="ECO:0000256" key="1">
    <source>
        <dbReference type="ARBA" id="ARBA00023002"/>
    </source>
</evidence>
<feature type="active site" description="Proton donor" evidence="2">
    <location>
        <position position="51"/>
    </location>
</feature>
<sequence>MSIQKTIKLNSGYYIPVIGLGTWLLSTRDVPKVIHKALDVGYRHIDTAIYYENEREIGEAISNWLKEDPINRKREDVFYTSKLWTFDTYERAQLEIENAFSQVKDTLGYIDLLLLHSPMGGPQARLGAWKALQEAVDSGIVKSIGISSWGQRHIEQLYNWEGLRIEPAVNQFEVHPWCMREKLSQFCQAKGIHVEAYSPLAHGERLRDATICKLAQSYHVTPAQVLLRWNLQRGNIILPKTSNVDRLSSNLELFNFELTEGDVKAIDHPEVHEPTDWECTNMP</sequence>
<dbReference type="InterPro" id="IPR036812">
    <property type="entry name" value="NAD(P)_OxRdtase_dom_sf"/>
</dbReference>
<proteinExistence type="predicted"/>
<dbReference type="AlphaFoldDB" id="A0A5P8N8Q8"/>
<evidence type="ECO:0000259" key="5">
    <source>
        <dbReference type="Pfam" id="PF00248"/>
    </source>
</evidence>
<dbReference type="EMBL" id="MK890684">
    <property type="protein sequence ID" value="QFR37189.1"/>
    <property type="molecule type" value="Genomic_DNA"/>
</dbReference>
<dbReference type="InterPro" id="IPR023210">
    <property type="entry name" value="NADP_OxRdtase_dom"/>
</dbReference>
<dbReference type="InterPro" id="IPR020471">
    <property type="entry name" value="AKR"/>
</dbReference>
<dbReference type="GO" id="GO:0016616">
    <property type="term" value="F:oxidoreductase activity, acting on the CH-OH group of donors, NAD or NADP as acceptor"/>
    <property type="evidence" value="ECO:0007669"/>
    <property type="project" value="UniProtKB-ARBA"/>
</dbReference>
<gene>
    <name evidence="6" type="ORF">g2043</name>
</gene>
<dbReference type="Gene3D" id="3.20.20.100">
    <property type="entry name" value="NADP-dependent oxidoreductase domain"/>
    <property type="match status" value="1"/>
</dbReference>
<evidence type="ECO:0000256" key="4">
    <source>
        <dbReference type="PIRSR" id="PIRSR000097-3"/>
    </source>
</evidence>
<dbReference type="SUPFAM" id="SSF51430">
    <property type="entry name" value="NAD(P)-linked oxidoreductase"/>
    <property type="match status" value="1"/>
</dbReference>
<evidence type="ECO:0000313" key="6">
    <source>
        <dbReference type="EMBL" id="QFR37189.1"/>
    </source>
</evidence>
<dbReference type="PIRSF" id="PIRSF000097">
    <property type="entry name" value="AKR"/>
    <property type="match status" value="1"/>
</dbReference>
<dbReference type="PRINTS" id="PR00069">
    <property type="entry name" value="ALDKETRDTASE"/>
</dbReference>
<accession>A0A5P8N8Q8</accession>
<dbReference type="CDD" id="cd19071">
    <property type="entry name" value="AKR_AKR1-5-like"/>
    <property type="match status" value="1"/>
</dbReference>
<feature type="site" description="Lowers pKa of active site Tyr" evidence="4">
    <location>
        <position position="82"/>
    </location>
</feature>
<evidence type="ECO:0000256" key="2">
    <source>
        <dbReference type="PIRSR" id="PIRSR000097-1"/>
    </source>
</evidence>
<dbReference type="PROSITE" id="PS00798">
    <property type="entry name" value="ALDOKETO_REDUCTASE_1"/>
    <property type="match status" value="1"/>
</dbReference>
<dbReference type="PANTHER" id="PTHR43827:SF13">
    <property type="entry name" value="ALDO_KETO REDUCTASE FAMILY PROTEIN"/>
    <property type="match status" value="1"/>
</dbReference>
<protein>
    <submittedName>
        <fullName evidence="6">Aldo-keto reductase</fullName>
    </submittedName>
</protein>
<feature type="domain" description="NADP-dependent oxidoreductase" evidence="5">
    <location>
        <begin position="18"/>
        <end position="267"/>
    </location>
</feature>
<organism evidence="6">
    <name type="scientific">Cyberlindnera americana</name>
    <dbReference type="NCBI Taxonomy" id="36016"/>
    <lineage>
        <taxon>Eukaryota</taxon>
        <taxon>Fungi</taxon>
        <taxon>Dikarya</taxon>
        <taxon>Ascomycota</taxon>
        <taxon>Saccharomycotina</taxon>
        <taxon>Saccharomycetes</taxon>
        <taxon>Phaffomycetales</taxon>
        <taxon>Phaffomycetaceae</taxon>
        <taxon>Cyberlindnera</taxon>
    </lineage>
</organism>
<dbReference type="FunFam" id="3.20.20.100:FF:000002">
    <property type="entry name" value="2,5-diketo-D-gluconic acid reductase A"/>
    <property type="match status" value="1"/>
</dbReference>
<dbReference type="Pfam" id="PF00248">
    <property type="entry name" value="Aldo_ket_red"/>
    <property type="match status" value="1"/>
</dbReference>
<reference evidence="6" key="1">
    <citation type="journal article" date="2019" name="Front. Microbiol.">
        <title>An Overview of Genes From Cyberlindnera americana, a Symbiont Yeast Isolated From the Gut of the Bark Beetle Dendroctonus rhizophagus (Curculionidae: Scolytinae), Involved in the Detoxification Process Using Genome and Transcriptome Data.</title>
        <authorList>
            <person name="Soto-Robles L.V."/>
            <person name="Torres-Banda V."/>
            <person name="Rivera-Orduna F.N."/>
            <person name="Curiel-Quesada E."/>
            <person name="Hidalgo-Lara M.E."/>
            <person name="Zuniga G."/>
        </authorList>
    </citation>
    <scope>NUCLEOTIDE SEQUENCE</scope>
    <source>
        <strain evidence="6">ChDrAdgY46</strain>
    </source>
</reference>